<evidence type="ECO:0000313" key="4">
    <source>
        <dbReference type="EMBL" id="SDP36985.1"/>
    </source>
</evidence>
<organism evidence="4 5">
    <name type="scientific">Nakamurella panacisegetis</name>
    <dbReference type="NCBI Taxonomy" id="1090615"/>
    <lineage>
        <taxon>Bacteria</taxon>
        <taxon>Bacillati</taxon>
        <taxon>Actinomycetota</taxon>
        <taxon>Actinomycetes</taxon>
        <taxon>Nakamurellales</taxon>
        <taxon>Nakamurellaceae</taxon>
        <taxon>Nakamurella</taxon>
    </lineage>
</organism>
<dbReference type="CDD" id="cd00156">
    <property type="entry name" value="REC"/>
    <property type="match status" value="1"/>
</dbReference>
<dbReference type="SUPFAM" id="SSF52172">
    <property type="entry name" value="CheY-like"/>
    <property type="match status" value="1"/>
</dbReference>
<dbReference type="InterPro" id="IPR024078">
    <property type="entry name" value="LmbE-like_dom_sf"/>
</dbReference>
<protein>
    <submittedName>
        <fullName evidence="4">N-acetylglucosaminyl deacetylase, LmbE family</fullName>
    </submittedName>
</protein>
<dbReference type="Gene3D" id="3.40.50.2300">
    <property type="match status" value="1"/>
</dbReference>
<dbReference type="AlphaFoldDB" id="A0A1H0S5T0"/>
<keyword evidence="1" id="KW-0862">Zinc</keyword>
<dbReference type="STRING" id="1090615.SAMN04515671_3915"/>
<dbReference type="SUPFAM" id="SSF102588">
    <property type="entry name" value="LmbE-like"/>
    <property type="match status" value="1"/>
</dbReference>
<evidence type="ECO:0000256" key="1">
    <source>
        <dbReference type="ARBA" id="ARBA00022833"/>
    </source>
</evidence>
<dbReference type="Pfam" id="PF00072">
    <property type="entry name" value="Response_reg"/>
    <property type="match status" value="1"/>
</dbReference>
<dbReference type="GO" id="GO:0000160">
    <property type="term" value="P:phosphorelay signal transduction system"/>
    <property type="evidence" value="ECO:0007669"/>
    <property type="project" value="InterPro"/>
</dbReference>
<dbReference type="Pfam" id="PF02585">
    <property type="entry name" value="PIG-L"/>
    <property type="match status" value="1"/>
</dbReference>
<dbReference type="Gene3D" id="3.40.50.10320">
    <property type="entry name" value="LmbE-like"/>
    <property type="match status" value="1"/>
</dbReference>
<evidence type="ECO:0000313" key="5">
    <source>
        <dbReference type="Proteomes" id="UP000198741"/>
    </source>
</evidence>
<dbReference type="Proteomes" id="UP000198741">
    <property type="component" value="Chromosome I"/>
</dbReference>
<dbReference type="InterPro" id="IPR011006">
    <property type="entry name" value="CheY-like_superfamily"/>
</dbReference>
<accession>A0A1H0S5T0</accession>
<dbReference type="InterPro" id="IPR003737">
    <property type="entry name" value="GlcNAc_PI_deacetylase-related"/>
</dbReference>
<evidence type="ECO:0000259" key="3">
    <source>
        <dbReference type="PROSITE" id="PS50110"/>
    </source>
</evidence>
<dbReference type="EMBL" id="LT629710">
    <property type="protein sequence ID" value="SDP36985.1"/>
    <property type="molecule type" value="Genomic_DNA"/>
</dbReference>
<evidence type="ECO:0000256" key="2">
    <source>
        <dbReference type="PROSITE-ProRule" id="PRU00169"/>
    </source>
</evidence>
<sequence length="347" mass="36924">MAGYLRIVLEKRAGFEVVHTADPQEALTLIRGGGFDVLLTDIELPGLTGLQIAASVRDSHPHLPIMVMTAHASVDYAITALRSQVDEFVLKPVDSADLIAKVNALVTLGRSRESARTAQVVLVVGAHPDDAEIGVGGLMAAHRAAGDQVVILTLSRGARGGAADDRQHESLAAAELIGARLFMEDLEDTKISSGDPTVGMIERVIAEVSPTIMYTHSIHDRHQDHRAVHQAAAVAARKVPTFACFQSPSATVDFRPNRFAPIDTFESTKLALLAAFSSQASVRDYLEPDFVLATARYWSRFGGGRSAEPLEVIRDVAGVSGPAAAARSDPDTDGSTVFGNADWGVTQ</sequence>
<feature type="domain" description="Response regulatory" evidence="3">
    <location>
        <begin position="1"/>
        <end position="106"/>
    </location>
</feature>
<dbReference type="SMART" id="SM00448">
    <property type="entry name" value="REC"/>
    <property type="match status" value="1"/>
</dbReference>
<gene>
    <name evidence="4" type="ORF">SAMN04515671_3915</name>
</gene>
<name>A0A1H0S5T0_9ACTN</name>
<reference evidence="4 5" key="1">
    <citation type="submission" date="2016-10" db="EMBL/GenBank/DDBJ databases">
        <authorList>
            <person name="de Groot N.N."/>
        </authorList>
    </citation>
    <scope>NUCLEOTIDE SEQUENCE [LARGE SCALE GENOMIC DNA]</scope>
    <source>
        <strain evidence="5">P4-7,KCTC 19426,CECT 7604</strain>
    </source>
</reference>
<dbReference type="InterPro" id="IPR001789">
    <property type="entry name" value="Sig_transdc_resp-reg_receiver"/>
</dbReference>
<dbReference type="PROSITE" id="PS50110">
    <property type="entry name" value="RESPONSE_REGULATORY"/>
    <property type="match status" value="1"/>
</dbReference>
<feature type="modified residue" description="4-aspartylphosphate" evidence="2">
    <location>
        <position position="41"/>
    </location>
</feature>
<dbReference type="PANTHER" id="PTHR12993">
    <property type="entry name" value="N-ACETYLGLUCOSAMINYL-PHOSPHATIDYLINOSITOL DE-N-ACETYLASE-RELATED"/>
    <property type="match status" value="1"/>
</dbReference>
<keyword evidence="2" id="KW-0597">Phosphoprotein</keyword>
<dbReference type="GO" id="GO:0016811">
    <property type="term" value="F:hydrolase activity, acting on carbon-nitrogen (but not peptide) bonds, in linear amides"/>
    <property type="evidence" value="ECO:0007669"/>
    <property type="project" value="TreeGrafter"/>
</dbReference>
<dbReference type="PANTHER" id="PTHR12993:SF11">
    <property type="entry name" value="N-ACETYLGLUCOSAMINYL-PHOSPHATIDYLINOSITOL DE-N-ACETYLASE"/>
    <property type="match status" value="1"/>
</dbReference>
<keyword evidence="5" id="KW-1185">Reference proteome</keyword>
<proteinExistence type="predicted"/>
<dbReference type="GO" id="GO:0016137">
    <property type="term" value="P:glycoside metabolic process"/>
    <property type="evidence" value="ECO:0007669"/>
    <property type="project" value="UniProtKB-ARBA"/>
</dbReference>